<sequence length="194" mass="22885">MSLLQQLYRKLHDALNGSVTRNPFADYTEPKISTEDLEEGWKKYTRKVAISVSTCVDNTAERIFILISFKKHQPNMDIFFQMNGRLMMWNDLDDPTYKQRLYDQVISQAPKLVGLVQKAYRRSHATPLTYTQIQYEFESGTIYSRDVTSKCVESQLDRTPAFLQWFDDVEEESRRLTLDSQKEMTWGPFQSHYK</sequence>
<organism evidence="1 2">
    <name type="scientific">Staphylococcus argensis</name>
    <dbReference type="NCBI Taxonomy" id="1607738"/>
    <lineage>
        <taxon>Bacteria</taxon>
        <taxon>Bacillati</taxon>
        <taxon>Bacillota</taxon>
        <taxon>Bacilli</taxon>
        <taxon>Bacillales</taxon>
        <taxon>Staphylococcaceae</taxon>
        <taxon>Staphylococcus</taxon>
    </lineage>
</organism>
<accession>A0A2K4FBD2</accession>
<dbReference type="Proteomes" id="UP000242712">
    <property type="component" value="Unassembled WGS sequence"/>
</dbReference>
<dbReference type="RefSeq" id="WP_002472370.1">
    <property type="nucleotide sequence ID" value="NZ_CBCRVO010000002.1"/>
</dbReference>
<dbReference type="EMBL" id="PPPX01000016">
    <property type="protein sequence ID" value="POA08601.1"/>
    <property type="molecule type" value="Genomic_DNA"/>
</dbReference>
<evidence type="ECO:0000313" key="1">
    <source>
        <dbReference type="EMBL" id="POA08601.1"/>
    </source>
</evidence>
<dbReference type="OrthoDB" id="2408536at2"/>
<comment type="caution">
    <text evidence="1">The sequence shown here is derived from an EMBL/GenBank/DDBJ whole genome shotgun (WGS) entry which is preliminary data.</text>
</comment>
<dbReference type="GeneID" id="98298884"/>
<dbReference type="AlphaFoldDB" id="A0A2K4FBD2"/>
<gene>
    <name evidence="1" type="ORF">CD039_11075</name>
</gene>
<keyword evidence="2" id="KW-1185">Reference proteome</keyword>
<reference evidence="1 2" key="1">
    <citation type="submission" date="2017-08" db="EMBL/GenBank/DDBJ databases">
        <title>Draft genome sequences of 64 type strains of genus Staph aureus.</title>
        <authorList>
            <person name="Cole K."/>
            <person name="Golubchik T."/>
            <person name="Russell J."/>
            <person name="Foster D."/>
            <person name="Llewelyn M."/>
            <person name="Wilson D."/>
            <person name="Crook D."/>
            <person name="Paul J."/>
        </authorList>
    </citation>
    <scope>NUCLEOTIDE SEQUENCE [LARGE SCALE GENOMIC DNA]</scope>
    <source>
        <strain evidence="1 2">DSM 29875</strain>
    </source>
</reference>
<name>A0A2K4FBD2_9STAP</name>
<protein>
    <submittedName>
        <fullName evidence="1">Uncharacterized protein</fullName>
    </submittedName>
</protein>
<proteinExistence type="predicted"/>
<evidence type="ECO:0000313" key="2">
    <source>
        <dbReference type="Proteomes" id="UP000242712"/>
    </source>
</evidence>